<comment type="caution">
    <text evidence="2">The sequence shown here is derived from an EMBL/GenBank/DDBJ whole genome shotgun (WGS) entry which is preliminary data.</text>
</comment>
<proteinExistence type="predicted"/>
<feature type="compositionally biased region" description="Polar residues" evidence="1">
    <location>
        <begin position="140"/>
        <end position="155"/>
    </location>
</feature>
<feature type="region of interest" description="Disordered" evidence="1">
    <location>
        <begin position="1"/>
        <end position="218"/>
    </location>
</feature>
<reference evidence="2 3" key="1">
    <citation type="submission" date="2019-09" db="EMBL/GenBank/DDBJ databases">
        <title>Genome sequence of Adhaeribacter sp. M2.</title>
        <authorList>
            <person name="Srinivasan S."/>
        </authorList>
    </citation>
    <scope>NUCLEOTIDE SEQUENCE [LARGE SCALE GENOMIC DNA]</scope>
    <source>
        <strain evidence="2 3">M2</strain>
    </source>
</reference>
<feature type="compositionally biased region" description="Basic and acidic residues" evidence="1">
    <location>
        <begin position="1"/>
        <end position="26"/>
    </location>
</feature>
<evidence type="ECO:0000313" key="3">
    <source>
        <dbReference type="Proteomes" id="UP000326570"/>
    </source>
</evidence>
<evidence type="ECO:0000256" key="1">
    <source>
        <dbReference type="SAM" id="MobiDB-lite"/>
    </source>
</evidence>
<feature type="compositionally biased region" description="Gly residues" evidence="1">
    <location>
        <begin position="116"/>
        <end position="131"/>
    </location>
</feature>
<dbReference type="Proteomes" id="UP000326570">
    <property type="component" value="Unassembled WGS sequence"/>
</dbReference>
<protein>
    <submittedName>
        <fullName evidence="2">Uncharacterized protein</fullName>
    </submittedName>
</protein>
<dbReference type="AlphaFoldDB" id="A0A5N1IPM7"/>
<evidence type="ECO:0000313" key="2">
    <source>
        <dbReference type="EMBL" id="KAA9331992.1"/>
    </source>
</evidence>
<feature type="compositionally biased region" description="Polar residues" evidence="1">
    <location>
        <begin position="204"/>
        <end position="218"/>
    </location>
</feature>
<keyword evidence="3" id="KW-1185">Reference proteome</keyword>
<accession>A0A5N1IPM7</accession>
<name>A0A5N1IPM7_9BACT</name>
<dbReference type="EMBL" id="VTWT01000007">
    <property type="protein sequence ID" value="KAA9331992.1"/>
    <property type="molecule type" value="Genomic_DNA"/>
</dbReference>
<gene>
    <name evidence="2" type="ORF">F0P94_14455</name>
</gene>
<dbReference type="RefSeq" id="WP_150904601.1">
    <property type="nucleotide sequence ID" value="NZ_VTWT01000007.1"/>
</dbReference>
<feature type="compositionally biased region" description="Low complexity" evidence="1">
    <location>
        <begin position="161"/>
        <end position="172"/>
    </location>
</feature>
<feature type="compositionally biased region" description="Basic and acidic residues" evidence="1">
    <location>
        <begin position="52"/>
        <end position="92"/>
    </location>
</feature>
<sequence length="218" mass="22705">MKNKKQESGERGHRDHTAGHGNKEGRQGGGPGERQSLAGEQGAKAETPENSIRSHTEAGEVRGHGSLKDGSSRDQRSEERTTGLHLGDDFRVDPLTGKQDQSVKREGGVANHMGGKTEGNGGGKSSGGAGHGPQSDHKGQSTYNDPHRGNNQNAWIKNKSKGSGSSSGTSGTPDAYKGYEGGTPPGKLKSGGDHMHAGEFPPRTRQNPNEEGSSAGSH</sequence>
<organism evidence="2 3">
    <name type="scientific">Adhaeribacter soli</name>
    <dbReference type="NCBI Taxonomy" id="2607655"/>
    <lineage>
        <taxon>Bacteria</taxon>
        <taxon>Pseudomonadati</taxon>
        <taxon>Bacteroidota</taxon>
        <taxon>Cytophagia</taxon>
        <taxon>Cytophagales</taxon>
        <taxon>Hymenobacteraceae</taxon>
        <taxon>Adhaeribacter</taxon>
    </lineage>
</organism>